<protein>
    <submittedName>
        <fullName evidence="2">Uncharacterized protein</fullName>
    </submittedName>
</protein>
<sequence length="178" mass="19873">MSFFTSMFRRHDSSNSPRPDHNKKETNCQIPQSCPQERVSNSVDQHHQLEQPPRITDASNAEIRGAMAQYAPGTGPAASSQMHQANMIGMGAGAFIGAETGGDPVMGMIEGQVGANLVMQRIQQEQRHQYYREQALRYRAGLPADGVAGEEFGGSKRDEKRRKRWERRAKRREGGSIF</sequence>
<evidence type="ECO:0000313" key="3">
    <source>
        <dbReference type="Proteomes" id="UP001147782"/>
    </source>
</evidence>
<dbReference type="RefSeq" id="XP_056552417.1">
    <property type="nucleotide sequence ID" value="XM_056703417.1"/>
</dbReference>
<feature type="compositionally biased region" description="Basic residues" evidence="1">
    <location>
        <begin position="159"/>
        <end position="171"/>
    </location>
</feature>
<gene>
    <name evidence="2" type="ORF">N7496_010504</name>
</gene>
<evidence type="ECO:0000313" key="2">
    <source>
        <dbReference type="EMBL" id="KAJ5364791.1"/>
    </source>
</evidence>
<feature type="region of interest" description="Disordered" evidence="1">
    <location>
        <begin position="146"/>
        <end position="178"/>
    </location>
</feature>
<organism evidence="2 3">
    <name type="scientific">Penicillium cataractarum</name>
    <dbReference type="NCBI Taxonomy" id="2100454"/>
    <lineage>
        <taxon>Eukaryota</taxon>
        <taxon>Fungi</taxon>
        <taxon>Dikarya</taxon>
        <taxon>Ascomycota</taxon>
        <taxon>Pezizomycotina</taxon>
        <taxon>Eurotiomycetes</taxon>
        <taxon>Eurotiomycetidae</taxon>
        <taxon>Eurotiales</taxon>
        <taxon>Aspergillaceae</taxon>
        <taxon>Penicillium</taxon>
    </lineage>
</organism>
<dbReference type="GeneID" id="81442596"/>
<dbReference type="Proteomes" id="UP001147782">
    <property type="component" value="Unassembled WGS sequence"/>
</dbReference>
<feature type="compositionally biased region" description="Basic and acidic residues" evidence="1">
    <location>
        <begin position="9"/>
        <end position="26"/>
    </location>
</feature>
<proteinExistence type="predicted"/>
<accession>A0A9W9RRE0</accession>
<evidence type="ECO:0000256" key="1">
    <source>
        <dbReference type="SAM" id="MobiDB-lite"/>
    </source>
</evidence>
<reference evidence="2" key="1">
    <citation type="submission" date="2022-11" db="EMBL/GenBank/DDBJ databases">
        <authorList>
            <person name="Petersen C."/>
        </authorList>
    </citation>
    <scope>NUCLEOTIDE SEQUENCE</scope>
    <source>
        <strain evidence="2">IBT 29864</strain>
    </source>
</reference>
<dbReference type="EMBL" id="JAPZBS010000008">
    <property type="protein sequence ID" value="KAJ5364791.1"/>
    <property type="molecule type" value="Genomic_DNA"/>
</dbReference>
<dbReference type="OrthoDB" id="10548309at2759"/>
<feature type="region of interest" description="Disordered" evidence="1">
    <location>
        <begin position="1"/>
        <end position="52"/>
    </location>
</feature>
<name>A0A9W9RRE0_9EURO</name>
<reference evidence="2" key="2">
    <citation type="journal article" date="2023" name="IMA Fungus">
        <title>Comparative genomic study of the Penicillium genus elucidates a diverse pangenome and 15 lateral gene transfer events.</title>
        <authorList>
            <person name="Petersen C."/>
            <person name="Sorensen T."/>
            <person name="Nielsen M.R."/>
            <person name="Sondergaard T.E."/>
            <person name="Sorensen J.L."/>
            <person name="Fitzpatrick D.A."/>
            <person name="Frisvad J.C."/>
            <person name="Nielsen K.L."/>
        </authorList>
    </citation>
    <scope>NUCLEOTIDE SEQUENCE</scope>
    <source>
        <strain evidence="2">IBT 29864</strain>
    </source>
</reference>
<feature type="compositionally biased region" description="Polar residues" evidence="1">
    <location>
        <begin position="27"/>
        <end position="43"/>
    </location>
</feature>
<keyword evidence="3" id="KW-1185">Reference proteome</keyword>
<comment type="caution">
    <text evidence="2">The sequence shown here is derived from an EMBL/GenBank/DDBJ whole genome shotgun (WGS) entry which is preliminary data.</text>
</comment>
<dbReference type="AlphaFoldDB" id="A0A9W9RRE0"/>